<protein>
    <submittedName>
        <fullName evidence="2">Uncharacterized protein</fullName>
    </submittedName>
</protein>
<sequence>MLTQAGWIALGPSPHCFYGCFFPDYTREVQLQRQSFMGVKRKLKELGYTYMLLFQAKLKVLHAGHSHFFQTPEAVWDRLELGDGVGTPRTQSRGAREQSAKMGNIQSSLRRTTGRCHATRGAKVMVRSDGTLSLDGRRQEREEARFLVQSVTAEVSPRSGSPREYGGLTQDSDSTNA</sequence>
<dbReference type="Proteomes" id="UP001066276">
    <property type="component" value="Chromosome 3_1"/>
</dbReference>
<comment type="caution">
    <text evidence="2">The sequence shown here is derived from an EMBL/GenBank/DDBJ whole genome shotgun (WGS) entry which is preliminary data.</text>
</comment>
<accession>A0AAV7UC70</accession>
<name>A0AAV7UC70_PLEWA</name>
<evidence type="ECO:0000313" key="2">
    <source>
        <dbReference type="EMBL" id="KAJ1186709.1"/>
    </source>
</evidence>
<evidence type="ECO:0000313" key="3">
    <source>
        <dbReference type="Proteomes" id="UP001066276"/>
    </source>
</evidence>
<evidence type="ECO:0000256" key="1">
    <source>
        <dbReference type="SAM" id="MobiDB-lite"/>
    </source>
</evidence>
<dbReference type="EMBL" id="JANPWB010000005">
    <property type="protein sequence ID" value="KAJ1186709.1"/>
    <property type="molecule type" value="Genomic_DNA"/>
</dbReference>
<proteinExistence type="predicted"/>
<organism evidence="2 3">
    <name type="scientific">Pleurodeles waltl</name>
    <name type="common">Iberian ribbed newt</name>
    <dbReference type="NCBI Taxonomy" id="8319"/>
    <lineage>
        <taxon>Eukaryota</taxon>
        <taxon>Metazoa</taxon>
        <taxon>Chordata</taxon>
        <taxon>Craniata</taxon>
        <taxon>Vertebrata</taxon>
        <taxon>Euteleostomi</taxon>
        <taxon>Amphibia</taxon>
        <taxon>Batrachia</taxon>
        <taxon>Caudata</taxon>
        <taxon>Salamandroidea</taxon>
        <taxon>Salamandridae</taxon>
        <taxon>Pleurodelinae</taxon>
        <taxon>Pleurodeles</taxon>
    </lineage>
</organism>
<dbReference type="InterPro" id="IPR042566">
    <property type="entry name" value="L1_C"/>
</dbReference>
<gene>
    <name evidence="2" type="ORF">NDU88_003490</name>
</gene>
<dbReference type="Gene3D" id="3.30.250.20">
    <property type="entry name" value="L1 transposable element, C-terminal domain"/>
    <property type="match status" value="1"/>
</dbReference>
<dbReference type="AlphaFoldDB" id="A0AAV7UC70"/>
<feature type="region of interest" description="Disordered" evidence="1">
    <location>
        <begin position="148"/>
        <end position="177"/>
    </location>
</feature>
<keyword evidence="3" id="KW-1185">Reference proteome</keyword>
<reference evidence="2" key="1">
    <citation type="journal article" date="2022" name="bioRxiv">
        <title>Sequencing and chromosome-scale assembly of the giantPleurodeles waltlgenome.</title>
        <authorList>
            <person name="Brown T."/>
            <person name="Elewa A."/>
            <person name="Iarovenko S."/>
            <person name="Subramanian E."/>
            <person name="Araus A.J."/>
            <person name="Petzold A."/>
            <person name="Susuki M."/>
            <person name="Suzuki K.-i.T."/>
            <person name="Hayashi T."/>
            <person name="Toyoda A."/>
            <person name="Oliveira C."/>
            <person name="Osipova E."/>
            <person name="Leigh N.D."/>
            <person name="Simon A."/>
            <person name="Yun M.H."/>
        </authorList>
    </citation>
    <scope>NUCLEOTIDE SEQUENCE</scope>
    <source>
        <strain evidence="2">20211129_DDA</strain>
        <tissue evidence="2">Liver</tissue>
    </source>
</reference>